<dbReference type="PANTHER" id="PTHR23077:SF171">
    <property type="entry name" value="NUCLEAR VALOSIN-CONTAINING PROTEIN-LIKE"/>
    <property type="match status" value="1"/>
</dbReference>
<dbReference type="FunFam" id="1.10.8.60:FF:000038">
    <property type="entry name" value="spermatogenesis-associated protein 5-like protein 1"/>
    <property type="match status" value="1"/>
</dbReference>
<evidence type="ECO:0000313" key="9">
    <source>
        <dbReference type="Proteomes" id="UP000632195"/>
    </source>
</evidence>
<dbReference type="Pfam" id="PF00004">
    <property type="entry name" value="AAA"/>
    <property type="match status" value="2"/>
</dbReference>
<keyword evidence="9" id="KW-1185">Reference proteome</keyword>
<accession>A0AA37BSL4</accession>
<comment type="similarity">
    <text evidence="1">Belongs to the AAA ATPase family. CDC48 subfamily.</text>
</comment>
<dbReference type="SMART" id="SM01072">
    <property type="entry name" value="CDC48_2"/>
    <property type="match status" value="1"/>
</dbReference>
<name>A0AA37BSL4_9ARCH</name>
<dbReference type="GO" id="GO:0005524">
    <property type="term" value="F:ATP binding"/>
    <property type="evidence" value="ECO:0007669"/>
    <property type="project" value="UniProtKB-KW"/>
</dbReference>
<proteinExistence type="inferred from homology"/>
<evidence type="ECO:0000259" key="5">
    <source>
        <dbReference type="SMART" id="SM00382"/>
    </source>
</evidence>
<dbReference type="Proteomes" id="UP000632195">
    <property type="component" value="Unassembled WGS sequence"/>
</dbReference>
<dbReference type="SUPFAM" id="SSF54585">
    <property type="entry name" value="Cdc48 domain 2-like"/>
    <property type="match status" value="1"/>
</dbReference>
<feature type="domain" description="CDC48 N-terminal subdomain" evidence="7">
    <location>
        <begin position="8"/>
        <end position="93"/>
    </location>
</feature>
<dbReference type="CDD" id="cd19529">
    <property type="entry name" value="RecA-like_VCP_r2"/>
    <property type="match status" value="1"/>
</dbReference>
<dbReference type="InterPro" id="IPR003593">
    <property type="entry name" value="AAA+_ATPase"/>
</dbReference>
<dbReference type="FunFam" id="3.40.50.300:FF:000018">
    <property type="entry name" value="Cell division control 48"/>
    <property type="match status" value="1"/>
</dbReference>
<dbReference type="NCBIfam" id="TIGR01243">
    <property type="entry name" value="CDC48"/>
    <property type="match status" value="1"/>
</dbReference>
<dbReference type="SUPFAM" id="SSF50692">
    <property type="entry name" value="ADC-like"/>
    <property type="match status" value="1"/>
</dbReference>
<organism evidence="8 9">
    <name type="scientific">Thermogymnomonas acidicola</name>
    <dbReference type="NCBI Taxonomy" id="399579"/>
    <lineage>
        <taxon>Archaea</taxon>
        <taxon>Methanobacteriati</taxon>
        <taxon>Thermoplasmatota</taxon>
        <taxon>Thermoplasmata</taxon>
        <taxon>Thermoplasmatales</taxon>
        <taxon>Thermogymnomonas</taxon>
    </lineage>
</organism>
<keyword evidence="4" id="KW-0067">ATP-binding</keyword>
<dbReference type="FunFam" id="3.40.50.300:FF:000012">
    <property type="entry name" value="Transitional endoplasmic reticulum ATPase"/>
    <property type="match status" value="1"/>
</dbReference>
<dbReference type="PANTHER" id="PTHR23077">
    <property type="entry name" value="AAA-FAMILY ATPASE"/>
    <property type="match status" value="1"/>
</dbReference>
<dbReference type="Gene3D" id="2.40.40.20">
    <property type="match status" value="1"/>
</dbReference>
<dbReference type="Pfam" id="PF02933">
    <property type="entry name" value="CDC48_2"/>
    <property type="match status" value="1"/>
</dbReference>
<dbReference type="CDD" id="cd19519">
    <property type="entry name" value="RecA-like_CDC48_r1-like"/>
    <property type="match status" value="1"/>
</dbReference>
<dbReference type="Gene3D" id="1.10.8.60">
    <property type="match status" value="2"/>
</dbReference>
<dbReference type="SUPFAM" id="SSF52540">
    <property type="entry name" value="P-loop containing nucleoside triphosphate hydrolases"/>
    <property type="match status" value="2"/>
</dbReference>
<feature type="domain" description="AAA+ ATPase" evidence="5">
    <location>
        <begin position="500"/>
        <end position="637"/>
    </location>
</feature>
<dbReference type="RefSeq" id="WP_188681762.1">
    <property type="nucleotide sequence ID" value="NZ_BMNY01000003.1"/>
</dbReference>
<dbReference type="PROSITE" id="PS00674">
    <property type="entry name" value="AAA"/>
    <property type="match status" value="1"/>
</dbReference>
<dbReference type="FunFam" id="2.40.40.20:FF:000007">
    <property type="entry name" value="AAA family ATPase"/>
    <property type="match status" value="1"/>
</dbReference>
<dbReference type="InterPro" id="IPR005938">
    <property type="entry name" value="AAA_ATPase_CDC48"/>
</dbReference>
<reference evidence="8" key="2">
    <citation type="submission" date="2022-09" db="EMBL/GenBank/DDBJ databases">
        <authorList>
            <person name="Sun Q."/>
            <person name="Ohkuma M."/>
        </authorList>
    </citation>
    <scope>NUCLEOTIDE SEQUENCE</scope>
    <source>
        <strain evidence="8">JCM 13583</strain>
    </source>
</reference>
<evidence type="ECO:0000256" key="1">
    <source>
        <dbReference type="ARBA" id="ARBA00009833"/>
    </source>
</evidence>
<feature type="domain" description="AAA+ ATPase" evidence="5">
    <location>
        <begin position="223"/>
        <end position="359"/>
    </location>
</feature>
<evidence type="ECO:0000313" key="8">
    <source>
        <dbReference type="EMBL" id="GGM78967.1"/>
    </source>
</evidence>
<dbReference type="InterPro" id="IPR004201">
    <property type="entry name" value="Cdc48_dom2"/>
</dbReference>
<dbReference type="InterPro" id="IPR027417">
    <property type="entry name" value="P-loop_NTPase"/>
</dbReference>
<keyword evidence="2" id="KW-0677">Repeat</keyword>
<dbReference type="SMART" id="SM00382">
    <property type="entry name" value="AAA"/>
    <property type="match status" value="2"/>
</dbReference>
<gene>
    <name evidence="8" type="ORF">GCM10007108_16440</name>
</gene>
<dbReference type="InterPro" id="IPR009010">
    <property type="entry name" value="Asp_de-COase-like_dom_sf"/>
</dbReference>
<protein>
    <submittedName>
        <fullName evidence="8">ATPase AAA</fullName>
    </submittedName>
</protein>
<dbReference type="Gene3D" id="3.40.50.300">
    <property type="entry name" value="P-loop containing nucleotide triphosphate hydrolases"/>
    <property type="match status" value="2"/>
</dbReference>
<comment type="caution">
    <text evidence="8">The sequence shown here is derived from an EMBL/GenBank/DDBJ whole genome shotgun (WGS) entry which is preliminary data.</text>
</comment>
<dbReference type="InterPro" id="IPR003338">
    <property type="entry name" value="CDC4_N-term_subdom"/>
</dbReference>
<keyword evidence="3" id="KW-0547">Nucleotide-binding</keyword>
<dbReference type="Gene3D" id="3.10.330.10">
    <property type="match status" value="1"/>
</dbReference>
<dbReference type="FunFam" id="1.10.8.60:FF:000057">
    <property type="entry name" value="AAA family ATPase, CDC48 subfamily"/>
    <property type="match status" value="1"/>
</dbReference>
<evidence type="ECO:0000256" key="4">
    <source>
        <dbReference type="ARBA" id="ARBA00022840"/>
    </source>
</evidence>
<dbReference type="EMBL" id="BMNY01000003">
    <property type="protein sequence ID" value="GGM78967.1"/>
    <property type="molecule type" value="Genomic_DNA"/>
</dbReference>
<evidence type="ECO:0000259" key="7">
    <source>
        <dbReference type="SMART" id="SM01073"/>
    </source>
</evidence>
<evidence type="ECO:0000259" key="6">
    <source>
        <dbReference type="SMART" id="SM01072"/>
    </source>
</evidence>
<dbReference type="InterPro" id="IPR003959">
    <property type="entry name" value="ATPase_AAA_core"/>
</dbReference>
<sequence length="747" mass="83287">MQYSDGIILRVAEANSTDPGMSRVRLDEESRMALGAEIGDVVEIEKTKKTVGRVYRARPEDENKGIVRIDSVMRNNCGCSIGDKVKVRKVRTEEAKKITLAPIIRKDQRLKFGEGIDDFVQKALMRRPMLEGDNISVPGLTLAGHSGLLFKVIKTTPSKVPVEVGEETKIEIREEPASEVLDDVSRVSYEDIGGLSEQLGKVREIIELPLKHPELFERLGIKPPKGVLLYGPPGTGKTLIARAVANESGANFFSINGPEIMSKYYGQSEQKLREIFMKAEESEPSIIFIDEIDSIAPKREEVQGEVERRVVAQLLTLMDGLKERGHVIVIGATNRIDAVDPALRRPGRFDREINIGVPDKRGRKEILAIHTRGMPMGMDDEKKNEFLDKIADLTYGFVGADLAALARESAMNALRRYLPMIDLDKPIPTEILEKMQVTEEDFMEALKTIEPSSLREVTVEVPNVRWDDIGDLENVKQELREAVELPLLKPEVFQRLGIRASKGFLLYGPPGVGKTLLAKAVATESNANFISVKGPEVLSKWVGESEKAVREIFKKAKQVAPTIIFLDEIDSIAPRRGTYGDSGVTERIVNQLLTSLDGIEVLQGVVVIAATNRPDIIDPGLLRAGRFDKLIYIPAPNAESRLKILQVHTKKMPLAKDVDLKYIAEKTEGYVGADLENLCREAGMMAYRQNPDATEITQQNFIDAMKVIRPSVDQEILKFYDQLSESINKNVMDKKKKSPVEELGLYQ</sequence>
<dbReference type="InterPro" id="IPR050168">
    <property type="entry name" value="AAA_ATPase_domain"/>
</dbReference>
<feature type="domain" description="CDC48" evidence="6">
    <location>
        <begin position="111"/>
        <end position="179"/>
    </location>
</feature>
<dbReference type="Pfam" id="PF02359">
    <property type="entry name" value="CDC48_N"/>
    <property type="match status" value="1"/>
</dbReference>
<dbReference type="SMART" id="SM01073">
    <property type="entry name" value="CDC48_N"/>
    <property type="match status" value="1"/>
</dbReference>
<dbReference type="Pfam" id="PF17862">
    <property type="entry name" value="AAA_lid_3"/>
    <property type="match status" value="2"/>
</dbReference>
<reference evidence="8" key="1">
    <citation type="journal article" date="2014" name="Int. J. Syst. Evol. Microbiol.">
        <title>Complete genome sequence of Corynebacterium casei LMG S-19264T (=DSM 44701T), isolated from a smear-ripened cheese.</title>
        <authorList>
            <consortium name="US DOE Joint Genome Institute (JGI-PGF)"/>
            <person name="Walter F."/>
            <person name="Albersmeier A."/>
            <person name="Kalinowski J."/>
            <person name="Ruckert C."/>
        </authorList>
    </citation>
    <scope>NUCLEOTIDE SEQUENCE</scope>
    <source>
        <strain evidence="8">JCM 13583</strain>
    </source>
</reference>
<dbReference type="InterPro" id="IPR003960">
    <property type="entry name" value="ATPase_AAA_CS"/>
</dbReference>
<dbReference type="GO" id="GO:0016887">
    <property type="term" value="F:ATP hydrolysis activity"/>
    <property type="evidence" value="ECO:0007669"/>
    <property type="project" value="InterPro"/>
</dbReference>
<dbReference type="InterPro" id="IPR041569">
    <property type="entry name" value="AAA_lid_3"/>
</dbReference>
<dbReference type="InterPro" id="IPR029067">
    <property type="entry name" value="CDC48_domain_2-like_sf"/>
</dbReference>
<dbReference type="AlphaFoldDB" id="A0AA37BSL4"/>
<dbReference type="GO" id="GO:0005737">
    <property type="term" value="C:cytoplasm"/>
    <property type="evidence" value="ECO:0007669"/>
    <property type="project" value="UniProtKB-ARBA"/>
</dbReference>
<evidence type="ECO:0000256" key="3">
    <source>
        <dbReference type="ARBA" id="ARBA00022741"/>
    </source>
</evidence>
<evidence type="ECO:0000256" key="2">
    <source>
        <dbReference type="ARBA" id="ARBA00022737"/>
    </source>
</evidence>